<keyword evidence="2" id="KW-1185">Reference proteome</keyword>
<comment type="caution">
    <text evidence="1">The sequence shown here is derived from an EMBL/GenBank/DDBJ whole genome shotgun (WGS) entry which is preliminary data.</text>
</comment>
<sequence>MLVLALLASCNSSGSDEPSPLIGKAEILTSGQATLSSVSIPNGSNVTSWTGFTIQFTGDENGGTYTTNAEADLYQTAVWKKSGTWAFGDEEGAVIIRDGNTAEPITVTKLSETSVEIEFAMTTALSSGRVDVVEGPWVFTFNF</sequence>
<organism evidence="1 2">
    <name type="scientific">Marinoscillum furvescens DSM 4134</name>
    <dbReference type="NCBI Taxonomy" id="1122208"/>
    <lineage>
        <taxon>Bacteria</taxon>
        <taxon>Pseudomonadati</taxon>
        <taxon>Bacteroidota</taxon>
        <taxon>Cytophagia</taxon>
        <taxon>Cytophagales</taxon>
        <taxon>Reichenbachiellaceae</taxon>
        <taxon>Marinoscillum</taxon>
    </lineage>
</organism>
<accession>A0A3D9KZX3</accession>
<name>A0A3D9KZX3_MARFU</name>
<reference evidence="1 2" key="1">
    <citation type="submission" date="2018-07" db="EMBL/GenBank/DDBJ databases">
        <title>Genomic Encyclopedia of Type Strains, Phase IV (KMG-IV): sequencing the most valuable type-strain genomes for metagenomic binning, comparative biology and taxonomic classification.</title>
        <authorList>
            <person name="Goeker M."/>
        </authorList>
    </citation>
    <scope>NUCLEOTIDE SEQUENCE [LARGE SCALE GENOMIC DNA]</scope>
    <source>
        <strain evidence="1 2">DSM 4134</strain>
    </source>
</reference>
<gene>
    <name evidence="1" type="ORF">C7460_11976</name>
</gene>
<evidence type="ECO:0000313" key="2">
    <source>
        <dbReference type="Proteomes" id="UP000256779"/>
    </source>
</evidence>
<dbReference type="EMBL" id="QREG01000019">
    <property type="protein sequence ID" value="RED94964.1"/>
    <property type="molecule type" value="Genomic_DNA"/>
</dbReference>
<dbReference type="AlphaFoldDB" id="A0A3D9KZX3"/>
<evidence type="ECO:0008006" key="3">
    <source>
        <dbReference type="Google" id="ProtNLM"/>
    </source>
</evidence>
<protein>
    <recommendedName>
        <fullName evidence="3">Lipocalin-like protein</fullName>
    </recommendedName>
</protein>
<proteinExistence type="predicted"/>
<evidence type="ECO:0000313" key="1">
    <source>
        <dbReference type="EMBL" id="RED94964.1"/>
    </source>
</evidence>
<dbReference type="Proteomes" id="UP000256779">
    <property type="component" value="Unassembled WGS sequence"/>
</dbReference>